<keyword evidence="4" id="KW-1185">Reference proteome</keyword>
<feature type="region of interest" description="Disordered" evidence="2">
    <location>
        <begin position="616"/>
        <end position="704"/>
    </location>
</feature>
<feature type="compositionally biased region" description="Acidic residues" evidence="2">
    <location>
        <begin position="889"/>
        <end position="898"/>
    </location>
</feature>
<feature type="compositionally biased region" description="Basic and acidic residues" evidence="2">
    <location>
        <begin position="351"/>
        <end position="362"/>
    </location>
</feature>
<sequence>MSQLAALGQGAHGPVLLKSDTDRFLRQLNEEGKAHDKVQALVKESKKAIEDLQLLKQRGAQTNEFISQRIQSSEARLGQILESASAVAQQISESKGLFAVLSQQRETLAVLMESVTKRAIEREGCLDHLRRKHNKLQDTLTRQLATNMQLHEHKMMTLEDLRAHHLESCGVQADTRMTREKKAEVDKGTAAVDEATRQLQQQIDQLKQEDERITEMTAKARTSLAQMADKHKRLKDGIEKVRVQKEKKLKEREESKAAMLESIRVVRESIEAKQQQLKDMDAKTKKTSEQTQKIEGQVLDAKSRILILKNQIDQERKNCQTAKEAHDAARAHLKQLEADKTDHLKQLDEAKAKVASEQERANETFPQLLAEEDKKGEELTKTLESQQRKTDAARAKADAARQRLQEATKQLDELNQKETDAGGDIIGQVEAKKKRLEQLLSSYEEGQTHMQKLNQDLDGVRKCLVERETKLKEAKAAYHKQRSESEAVARHLSSLKAKAAQQEAAKRDLLRRYEEREAAVRELEDGEKRVEERHKESKAQIDEQIMMGLEDLRSALMPDNVAVRAEALAKRTKQQRERDMSERRARDKRELEEMEQEFQQRLEQLHLSARNELEEAIRKLHHKKEQLQKQKRELEGNAFNTQPAAADLSPDDSPALPAPIGRPGSQGAPAASVAGSVRSAPSSRGGRTLLDPQSVQQGAGSGVALQPVRGVLRLGKSQLNQDNASNASLIQKQQQGAGVRGASVRDEAQKGDDADEESPAAMSVISQRLKRHRSHGNRKPPAPTPAANPPNPNAKQPNISPQSIASSAPSRGNAKLKALLQARKEPTPVAKPPAKPATKPAEPRQKPKALGFNIGRKASSVPIKPPTKQQQQQQPKAAPAKHHQSSTAADEDDWFGER</sequence>
<feature type="coiled-coil region" evidence="1">
    <location>
        <begin position="492"/>
        <end position="540"/>
    </location>
</feature>
<dbReference type="InParanoid" id="A0A0G4F7F6"/>
<feature type="compositionally biased region" description="Basic and acidic residues" evidence="2">
    <location>
        <begin position="371"/>
        <end position="399"/>
    </location>
</feature>
<accession>A0A0G4F7F6</accession>
<feature type="compositionally biased region" description="Low complexity" evidence="2">
    <location>
        <begin position="793"/>
        <end position="810"/>
    </location>
</feature>
<organism evidence="3 4">
    <name type="scientific">Vitrella brassicaformis (strain CCMP3155)</name>
    <dbReference type="NCBI Taxonomy" id="1169540"/>
    <lineage>
        <taxon>Eukaryota</taxon>
        <taxon>Sar</taxon>
        <taxon>Alveolata</taxon>
        <taxon>Colpodellida</taxon>
        <taxon>Vitrellaceae</taxon>
        <taxon>Vitrella</taxon>
    </lineage>
</organism>
<evidence type="ECO:0000256" key="2">
    <source>
        <dbReference type="SAM" id="MobiDB-lite"/>
    </source>
</evidence>
<dbReference type="OMA" id="RIMGERE"/>
<feature type="compositionally biased region" description="Basic and acidic residues" evidence="2">
    <location>
        <begin position="625"/>
        <end position="635"/>
    </location>
</feature>
<feature type="compositionally biased region" description="Pro residues" evidence="2">
    <location>
        <begin position="780"/>
        <end position="792"/>
    </location>
</feature>
<evidence type="ECO:0000313" key="3">
    <source>
        <dbReference type="EMBL" id="CEM08649.1"/>
    </source>
</evidence>
<evidence type="ECO:0000313" key="4">
    <source>
        <dbReference type="Proteomes" id="UP000041254"/>
    </source>
</evidence>
<feature type="compositionally biased region" description="Low complexity" evidence="2">
    <location>
        <begin position="866"/>
        <end position="878"/>
    </location>
</feature>
<dbReference type="Proteomes" id="UP000041254">
    <property type="component" value="Unassembled WGS sequence"/>
</dbReference>
<proteinExistence type="predicted"/>
<dbReference type="EMBL" id="CDMY01000385">
    <property type="protein sequence ID" value="CEM08649.1"/>
    <property type="molecule type" value="Genomic_DNA"/>
</dbReference>
<evidence type="ECO:0000256" key="1">
    <source>
        <dbReference type="SAM" id="Coils"/>
    </source>
</evidence>
<feature type="compositionally biased region" description="Basic residues" evidence="2">
    <location>
        <begin position="768"/>
        <end position="778"/>
    </location>
</feature>
<dbReference type="VEuPathDB" id="CryptoDB:Vbra_14687"/>
<dbReference type="AlphaFoldDB" id="A0A0G4F7F6"/>
<keyword evidence="1" id="KW-0175">Coiled coil</keyword>
<feature type="compositionally biased region" description="Low complexity" evidence="2">
    <location>
        <begin position="643"/>
        <end position="659"/>
    </location>
</feature>
<protein>
    <submittedName>
        <fullName evidence="3">Uncharacterized protein</fullName>
    </submittedName>
</protein>
<reference evidence="3 4" key="1">
    <citation type="submission" date="2014-11" db="EMBL/GenBank/DDBJ databases">
        <authorList>
            <person name="Zhu J."/>
            <person name="Qi W."/>
            <person name="Song R."/>
        </authorList>
    </citation>
    <scope>NUCLEOTIDE SEQUENCE [LARGE SCALE GENOMIC DNA]</scope>
</reference>
<feature type="region of interest" description="Disordered" evidence="2">
    <location>
        <begin position="716"/>
        <end position="898"/>
    </location>
</feature>
<feature type="compositionally biased region" description="Basic and acidic residues" evidence="2">
    <location>
        <begin position="574"/>
        <end position="591"/>
    </location>
</feature>
<dbReference type="STRING" id="1169540.A0A0G4F7F6"/>
<gene>
    <name evidence="3" type="ORF">Vbra_14687</name>
</gene>
<feature type="compositionally biased region" description="Polar residues" evidence="2">
    <location>
        <begin position="717"/>
        <end position="736"/>
    </location>
</feature>
<name>A0A0G4F7F6_VITBC</name>
<dbReference type="PhylomeDB" id="A0A0G4F7F6"/>
<feature type="region of interest" description="Disordered" evidence="2">
    <location>
        <begin position="351"/>
        <end position="399"/>
    </location>
</feature>
<feature type="region of interest" description="Disordered" evidence="2">
    <location>
        <begin position="567"/>
        <end position="598"/>
    </location>
</feature>
<feature type="compositionally biased region" description="Basic and acidic residues" evidence="2">
    <location>
        <begin position="743"/>
        <end position="752"/>
    </location>
</feature>